<dbReference type="CDD" id="cd02892">
    <property type="entry name" value="SQCY_1"/>
    <property type="match status" value="1"/>
</dbReference>
<comment type="similarity">
    <text evidence="1 4">Belongs to the terpene cyclase/mutase family.</text>
</comment>
<dbReference type="InterPro" id="IPR032697">
    <property type="entry name" value="SQ_cyclase_N"/>
</dbReference>
<keyword evidence="3 4" id="KW-0413">Isomerase</keyword>
<dbReference type="NCBIfam" id="TIGR01787">
    <property type="entry name" value="squalene_cyclas"/>
    <property type="match status" value="1"/>
</dbReference>
<dbReference type="AlphaFoldDB" id="A0AAW2DS41"/>
<evidence type="ECO:0000256" key="4">
    <source>
        <dbReference type="RuleBase" id="RU362003"/>
    </source>
</evidence>
<dbReference type="Pfam" id="PF13243">
    <property type="entry name" value="SQHop_cyclase_C"/>
    <property type="match status" value="1"/>
</dbReference>
<proteinExistence type="inferred from homology"/>
<dbReference type="PANTHER" id="PTHR11764:SF90">
    <property type="entry name" value="TERPENE CYCLASE_MUTASE FAMILY MEMBER"/>
    <property type="match status" value="1"/>
</dbReference>
<dbReference type="Proteomes" id="UP001459277">
    <property type="component" value="Unassembled WGS sequence"/>
</dbReference>
<feature type="domain" description="Squalene cyclase N-terminal" evidence="7">
    <location>
        <begin position="99"/>
        <end position="405"/>
    </location>
</feature>
<feature type="domain" description="Squalene cyclase C-terminal" evidence="6">
    <location>
        <begin position="415"/>
        <end position="752"/>
    </location>
</feature>
<organism evidence="8 9">
    <name type="scientific">Lithocarpus litseifolius</name>
    <dbReference type="NCBI Taxonomy" id="425828"/>
    <lineage>
        <taxon>Eukaryota</taxon>
        <taxon>Viridiplantae</taxon>
        <taxon>Streptophyta</taxon>
        <taxon>Embryophyta</taxon>
        <taxon>Tracheophyta</taxon>
        <taxon>Spermatophyta</taxon>
        <taxon>Magnoliopsida</taxon>
        <taxon>eudicotyledons</taxon>
        <taxon>Gunneridae</taxon>
        <taxon>Pentapetalae</taxon>
        <taxon>rosids</taxon>
        <taxon>fabids</taxon>
        <taxon>Fagales</taxon>
        <taxon>Fagaceae</taxon>
        <taxon>Lithocarpus</taxon>
    </lineage>
</organism>
<evidence type="ECO:0000313" key="8">
    <source>
        <dbReference type="EMBL" id="KAL0012055.1"/>
    </source>
</evidence>
<dbReference type="GO" id="GO:0042300">
    <property type="term" value="F:beta-amyrin synthase activity"/>
    <property type="evidence" value="ECO:0007669"/>
    <property type="project" value="TreeGrafter"/>
</dbReference>
<dbReference type="InterPro" id="IPR018333">
    <property type="entry name" value="Squalene_cyclase"/>
</dbReference>
<evidence type="ECO:0000256" key="3">
    <source>
        <dbReference type="ARBA" id="ARBA00023235"/>
    </source>
</evidence>
<dbReference type="Gene3D" id="1.50.10.20">
    <property type="match status" value="2"/>
</dbReference>
<keyword evidence="5" id="KW-0812">Transmembrane</keyword>
<dbReference type="InterPro" id="IPR032696">
    <property type="entry name" value="SQ_cyclase_C"/>
</dbReference>
<keyword evidence="5" id="KW-1133">Transmembrane helix</keyword>
<protein>
    <recommendedName>
        <fullName evidence="4">Terpene cyclase/mutase family member</fullName>
        <ecNumber evidence="4">5.4.99.-</ecNumber>
    </recommendedName>
</protein>
<evidence type="ECO:0000259" key="7">
    <source>
        <dbReference type="Pfam" id="PF13249"/>
    </source>
</evidence>
<dbReference type="FunFam" id="1.50.10.20:FF:000011">
    <property type="entry name" value="Terpene cyclase/mutase family member"/>
    <property type="match status" value="1"/>
</dbReference>
<dbReference type="SUPFAM" id="SSF48239">
    <property type="entry name" value="Terpenoid cyclases/Protein prenyltransferases"/>
    <property type="match status" value="2"/>
</dbReference>
<dbReference type="Pfam" id="PF13249">
    <property type="entry name" value="SQHop_cyclase_N"/>
    <property type="match status" value="1"/>
</dbReference>
<dbReference type="EC" id="5.4.99.-" evidence="4"/>
<dbReference type="SFLD" id="SFLDG01016">
    <property type="entry name" value="Prenyltransferase_Like_2"/>
    <property type="match status" value="1"/>
</dbReference>
<dbReference type="EMBL" id="JAZDWU010000002">
    <property type="protein sequence ID" value="KAL0012055.1"/>
    <property type="molecule type" value="Genomic_DNA"/>
</dbReference>
<evidence type="ECO:0000313" key="9">
    <source>
        <dbReference type="Proteomes" id="UP001459277"/>
    </source>
</evidence>
<dbReference type="GO" id="GO:0005811">
    <property type="term" value="C:lipid droplet"/>
    <property type="evidence" value="ECO:0007669"/>
    <property type="project" value="InterPro"/>
</dbReference>
<dbReference type="GO" id="GO:0016104">
    <property type="term" value="P:triterpenoid biosynthetic process"/>
    <property type="evidence" value="ECO:0007669"/>
    <property type="project" value="InterPro"/>
</dbReference>
<name>A0AAW2DS41_9ROSI</name>
<sequence>MWRLKIGEGSNDPYLFSTNNFAGRQTWVFDPEAGTPEERAEVEEARQNFYKNRRQVRASSDLIWRMQFLREKNFKQTIPPIKIEDGEEVTDEKAKNALRRAVHFFAALQSSDGHWPAENAGPMFFVPPIVICFYITGHLNTMFPAEYQKEILRYIYNHQNEDGGWGLHLEGHSIMFCTVLNYICMRILGEGLDGGQDNACARARKWIIDRGGVTHIPSWGKIWLSIFGLFEWTGCNPMPPEFWLLPSFLPIHPAKMWIYCRLVYMPFSYLYGKRFVGPITPLILQLREELYTQPYNEIEWMKVRHLCAKEDLYFPHPWIQDLLWDSLYILTEPLLTCWPLNKLVREKALHVTMKHIHYEDEISRYITVGVVEKAICMLACWVEDPNGDYFKKHLARMKEFIWIAEDGMKMHSFGSQLWDASLTIQALLASDLTSEIGPVLARGHNFIKISQVRDNPSGDFKRMYHHISKGSWTFSDQDHGLQVSDCTAEALKCCLLFSMMPPEVVGEKMEPEWLFDAVNILLSLQSKNGGLAAWELAGAGHWMNLLNPIEFLEDIVEYEYVECTASTIQAFVLFKKLHPKHRKREIDSSIRNAVRYLEDTQMPNGSWYGFWGICFIYGTWFALGGLAAAGKTYHNCPTIRKAVDFLLRTQKDDGGWGESYLSCPKKEYVPLEGNRSNLVQTAWAMMGLIHAGQAKIDPKPLHRAAKLIINSQMEDGDFPQQETTGVFFKNCMLHYAAYRNIFPLWALAEYRKSVPLPSITM</sequence>
<dbReference type="FunFam" id="1.50.10.20:FF:000064">
    <property type="entry name" value="Uncharacterized protein"/>
    <property type="match status" value="1"/>
</dbReference>
<reference evidence="8 9" key="1">
    <citation type="submission" date="2024-01" db="EMBL/GenBank/DDBJ databases">
        <title>A telomere-to-telomere, gap-free genome of sweet tea (Lithocarpus litseifolius).</title>
        <authorList>
            <person name="Zhou J."/>
        </authorList>
    </citation>
    <scope>NUCLEOTIDE SEQUENCE [LARGE SCALE GENOMIC DNA]</scope>
    <source>
        <strain evidence="8">Zhou-2022a</strain>
        <tissue evidence="8">Leaf</tissue>
    </source>
</reference>
<comment type="caution">
    <text evidence="8">The sequence shown here is derived from an EMBL/GenBank/DDBJ whole genome shotgun (WGS) entry which is preliminary data.</text>
</comment>
<keyword evidence="9" id="KW-1185">Reference proteome</keyword>
<gene>
    <name evidence="8" type="ORF">SO802_007163</name>
</gene>
<feature type="transmembrane region" description="Helical" evidence="5">
    <location>
        <begin position="607"/>
        <end position="630"/>
    </location>
</feature>
<evidence type="ECO:0000259" key="6">
    <source>
        <dbReference type="Pfam" id="PF13243"/>
    </source>
</evidence>
<keyword evidence="2" id="KW-0677">Repeat</keyword>
<dbReference type="PANTHER" id="PTHR11764">
    <property type="entry name" value="TERPENE CYCLASE/MUTASE FAMILY MEMBER"/>
    <property type="match status" value="1"/>
</dbReference>
<accession>A0AAW2DS41</accession>
<dbReference type="InterPro" id="IPR008930">
    <property type="entry name" value="Terpenoid_cyclase/PrenylTrfase"/>
</dbReference>
<evidence type="ECO:0000256" key="1">
    <source>
        <dbReference type="ARBA" id="ARBA00009755"/>
    </source>
</evidence>
<keyword evidence="5" id="KW-0472">Membrane</keyword>
<evidence type="ECO:0000256" key="2">
    <source>
        <dbReference type="ARBA" id="ARBA00022737"/>
    </source>
</evidence>
<evidence type="ECO:0000256" key="5">
    <source>
        <dbReference type="SAM" id="Phobius"/>
    </source>
</evidence>